<feature type="region of interest" description="Disordered" evidence="1">
    <location>
        <begin position="74"/>
        <end position="129"/>
    </location>
</feature>
<keyword evidence="2" id="KW-1133">Transmembrane helix</keyword>
<dbReference type="PANTHER" id="PTHR35094:SF7">
    <property type="entry name" value="LEUCINE-RICH REPEAT EXTENSIN-LIKE PROTEIN 2"/>
    <property type="match status" value="1"/>
</dbReference>
<evidence type="ECO:0000313" key="4">
    <source>
        <dbReference type="Proteomes" id="UP001157006"/>
    </source>
</evidence>
<sequence>MLYFIFKLLYLLYLTSKLVIKFQFTHTMVTPKHTSQNFPIMFLLFFISINAYTSLASQPLDIEIKCGSCPCGNPCDEEQSSPPQPPPTPPQESLPLPYSSPPNTNPPPPTPPSYPPPPPPKLRPPPPPRFIYVSGEPTEVYYYYSAAQNRTVGLMLVLACLGAKLIIVIFG</sequence>
<evidence type="ECO:0000256" key="1">
    <source>
        <dbReference type="SAM" id="MobiDB-lite"/>
    </source>
</evidence>
<reference evidence="3 4" key="1">
    <citation type="submission" date="2023-01" db="EMBL/GenBank/DDBJ databases">
        <authorList>
            <person name="Kreplak J."/>
        </authorList>
    </citation>
    <scope>NUCLEOTIDE SEQUENCE [LARGE SCALE GENOMIC DNA]</scope>
</reference>
<feature type="compositionally biased region" description="Pro residues" evidence="1">
    <location>
        <begin position="82"/>
        <end position="129"/>
    </location>
</feature>
<protein>
    <submittedName>
        <fullName evidence="3">Uncharacterized protein</fullName>
    </submittedName>
</protein>
<name>A0AAV0YJD5_VICFA</name>
<evidence type="ECO:0000256" key="2">
    <source>
        <dbReference type="SAM" id="Phobius"/>
    </source>
</evidence>
<dbReference type="EMBL" id="OX451736">
    <property type="protein sequence ID" value="CAI8586146.1"/>
    <property type="molecule type" value="Genomic_DNA"/>
</dbReference>
<evidence type="ECO:0000313" key="3">
    <source>
        <dbReference type="EMBL" id="CAI8586146.1"/>
    </source>
</evidence>
<keyword evidence="2" id="KW-0812">Transmembrane</keyword>
<accession>A0AAV0YJD5</accession>
<feature type="transmembrane region" description="Helical" evidence="2">
    <location>
        <begin position="37"/>
        <end position="55"/>
    </location>
</feature>
<keyword evidence="4" id="KW-1185">Reference proteome</keyword>
<dbReference type="PANTHER" id="PTHR35094">
    <property type="entry name" value="LEUCINE-RICH REPEAT EXTENSIN-LIKE PROTEIN 2"/>
    <property type="match status" value="1"/>
</dbReference>
<feature type="transmembrane region" description="Helical" evidence="2">
    <location>
        <begin position="152"/>
        <end position="170"/>
    </location>
</feature>
<dbReference type="AlphaFoldDB" id="A0AAV0YJD5"/>
<dbReference type="Proteomes" id="UP001157006">
    <property type="component" value="Chromosome 1L"/>
</dbReference>
<keyword evidence="2" id="KW-0472">Membrane</keyword>
<organism evidence="3 4">
    <name type="scientific">Vicia faba</name>
    <name type="common">Broad bean</name>
    <name type="synonym">Faba vulgaris</name>
    <dbReference type="NCBI Taxonomy" id="3906"/>
    <lineage>
        <taxon>Eukaryota</taxon>
        <taxon>Viridiplantae</taxon>
        <taxon>Streptophyta</taxon>
        <taxon>Embryophyta</taxon>
        <taxon>Tracheophyta</taxon>
        <taxon>Spermatophyta</taxon>
        <taxon>Magnoliopsida</taxon>
        <taxon>eudicotyledons</taxon>
        <taxon>Gunneridae</taxon>
        <taxon>Pentapetalae</taxon>
        <taxon>rosids</taxon>
        <taxon>fabids</taxon>
        <taxon>Fabales</taxon>
        <taxon>Fabaceae</taxon>
        <taxon>Papilionoideae</taxon>
        <taxon>50 kb inversion clade</taxon>
        <taxon>NPAAA clade</taxon>
        <taxon>Hologalegina</taxon>
        <taxon>IRL clade</taxon>
        <taxon>Fabeae</taxon>
        <taxon>Vicia</taxon>
    </lineage>
</organism>
<proteinExistence type="predicted"/>
<gene>
    <name evidence="3" type="ORF">VFH_I240600</name>
</gene>